<evidence type="ECO:0000313" key="2">
    <source>
        <dbReference type="WBParaSite" id="Hba_20679"/>
    </source>
</evidence>
<proteinExistence type="predicted"/>
<protein>
    <submittedName>
        <fullName evidence="2">Amidase domain-containing protein</fullName>
    </submittedName>
</protein>
<dbReference type="Proteomes" id="UP000095283">
    <property type="component" value="Unplaced"/>
</dbReference>
<name>A0A1I7XS85_HETBA</name>
<reference evidence="2" key="1">
    <citation type="submission" date="2016-11" db="UniProtKB">
        <authorList>
            <consortium name="WormBaseParasite"/>
        </authorList>
    </citation>
    <scope>IDENTIFICATION</scope>
</reference>
<sequence>MILKENLETKKPDPEVLQYFHDYYLSTPNRSRHSSFNDESRFYTFNSSLALPQIYTVSLSNIQWPNDNEIRRKYGVVQTKSGNCEDVVDDLSVVELEYTEGIIARRNISGTCKWFSTGLAEYGGGKVGGTSSASITSGIFDRVPLTLAEYGGGADDTVISGSAASCIFGKLGCSNDENSSTEGLFRILLFTNGI</sequence>
<evidence type="ECO:0000313" key="1">
    <source>
        <dbReference type="Proteomes" id="UP000095283"/>
    </source>
</evidence>
<dbReference type="AlphaFoldDB" id="A0A1I7XS85"/>
<accession>A0A1I7XS85</accession>
<organism evidence="1 2">
    <name type="scientific">Heterorhabditis bacteriophora</name>
    <name type="common">Entomopathogenic nematode worm</name>
    <dbReference type="NCBI Taxonomy" id="37862"/>
    <lineage>
        <taxon>Eukaryota</taxon>
        <taxon>Metazoa</taxon>
        <taxon>Ecdysozoa</taxon>
        <taxon>Nematoda</taxon>
        <taxon>Chromadorea</taxon>
        <taxon>Rhabditida</taxon>
        <taxon>Rhabditina</taxon>
        <taxon>Rhabditomorpha</taxon>
        <taxon>Strongyloidea</taxon>
        <taxon>Heterorhabditidae</taxon>
        <taxon>Heterorhabditis</taxon>
    </lineage>
</organism>
<dbReference type="WBParaSite" id="Hba_20679">
    <property type="protein sequence ID" value="Hba_20679"/>
    <property type="gene ID" value="Hba_20679"/>
</dbReference>
<keyword evidence="1" id="KW-1185">Reference proteome</keyword>